<dbReference type="AlphaFoldDB" id="A0A642V2U6"/>
<evidence type="ECO:0000256" key="7">
    <source>
        <dbReference type="ARBA" id="ARBA00023134"/>
    </source>
</evidence>
<dbReference type="VEuPathDB" id="FungiDB:TRICI_003826"/>
<dbReference type="OrthoDB" id="391988at2759"/>
<evidence type="ECO:0000313" key="10">
    <source>
        <dbReference type="Proteomes" id="UP000761534"/>
    </source>
</evidence>
<dbReference type="SUPFAM" id="SSF52540">
    <property type="entry name" value="P-loop containing nucleoside triphosphate hydrolases"/>
    <property type="match status" value="1"/>
</dbReference>
<name>A0A642V2U6_9ASCO</name>
<dbReference type="InterPro" id="IPR006073">
    <property type="entry name" value="GTP-bd"/>
</dbReference>
<evidence type="ECO:0000256" key="2">
    <source>
        <dbReference type="ARBA" id="ARBA00009638"/>
    </source>
</evidence>
<keyword evidence="4" id="KW-0479">Metal-binding</keyword>
<reference evidence="9" key="1">
    <citation type="journal article" date="2019" name="G3 (Bethesda)">
        <title>Genome Assemblies of Two Rare Opportunistic Yeast Pathogens: Diutina rugosa (syn. Candida rugosa) and Trichomonascus ciferrii (syn. Candida ciferrii).</title>
        <authorList>
            <person name="Mixao V."/>
            <person name="Saus E."/>
            <person name="Hansen A.P."/>
            <person name="Lass-Florl C."/>
            <person name="Gabaldon T."/>
        </authorList>
    </citation>
    <scope>NUCLEOTIDE SEQUENCE</scope>
    <source>
        <strain evidence="9">CBS 4856</strain>
    </source>
</reference>
<dbReference type="CDD" id="cd01876">
    <property type="entry name" value="YihA_EngB"/>
    <property type="match status" value="1"/>
</dbReference>
<dbReference type="Pfam" id="PF01926">
    <property type="entry name" value="MMR_HSR1"/>
    <property type="match status" value="1"/>
</dbReference>
<evidence type="ECO:0000256" key="4">
    <source>
        <dbReference type="ARBA" id="ARBA00022723"/>
    </source>
</evidence>
<dbReference type="GO" id="GO:0005739">
    <property type="term" value="C:mitochondrion"/>
    <property type="evidence" value="ECO:0007669"/>
    <property type="project" value="TreeGrafter"/>
</dbReference>
<evidence type="ECO:0000256" key="5">
    <source>
        <dbReference type="ARBA" id="ARBA00022741"/>
    </source>
</evidence>
<keyword evidence="6" id="KW-0460">Magnesium</keyword>
<dbReference type="Proteomes" id="UP000761534">
    <property type="component" value="Unassembled WGS sequence"/>
</dbReference>
<proteinExistence type="inferred from homology"/>
<dbReference type="Gene3D" id="3.40.50.300">
    <property type="entry name" value="P-loop containing nucleotide triphosphate hydrolases"/>
    <property type="match status" value="1"/>
</dbReference>
<dbReference type="PANTHER" id="PTHR46498:SF1">
    <property type="entry name" value="GTP-BINDING PROTEIN 8"/>
    <property type="match status" value="1"/>
</dbReference>
<evidence type="ECO:0000259" key="8">
    <source>
        <dbReference type="PROSITE" id="PS51706"/>
    </source>
</evidence>
<protein>
    <recommendedName>
        <fullName evidence="3">GTP-binding protein 8</fullName>
    </recommendedName>
</protein>
<sequence length="297" mass="33151">MKELNSLKKGPSALLIKHPLKVVARAEAIERPTRRQMEATRRFFDNCNVSLSRIVSEPEKIDGLSTLPEVAFMGRSNVGKSSLLNALLYPKSSSGSVTNKEFARVANHPGYTKTLNFFTCGRQVRVVDMPGYGFGSRTQQGELIKTYLQNQRTLKRAYVLASCKEGLTELDDMVLDMLEEYGVPWQLVYTKLDKLVTKPIDVSIPTAAAKNQKQSFLQKLSKKPPIPQHKVPKQQLSLQDTETINQKVQEGLDLVQQRGNAAVFEEVIGTSSTKMLTYLGIDELRASIFQACGLLCK</sequence>
<dbReference type="InterPro" id="IPR027417">
    <property type="entry name" value="P-loop_NTPase"/>
</dbReference>
<evidence type="ECO:0000256" key="6">
    <source>
        <dbReference type="ARBA" id="ARBA00022842"/>
    </source>
</evidence>
<dbReference type="InterPro" id="IPR019987">
    <property type="entry name" value="GTP-bd_ribosome_bio_YsxC"/>
</dbReference>
<keyword evidence="7" id="KW-0342">GTP-binding</keyword>
<dbReference type="GO" id="GO:0046872">
    <property type="term" value="F:metal ion binding"/>
    <property type="evidence" value="ECO:0007669"/>
    <property type="project" value="UniProtKB-KW"/>
</dbReference>
<organism evidence="9 10">
    <name type="scientific">Trichomonascus ciferrii</name>
    <dbReference type="NCBI Taxonomy" id="44093"/>
    <lineage>
        <taxon>Eukaryota</taxon>
        <taxon>Fungi</taxon>
        <taxon>Dikarya</taxon>
        <taxon>Ascomycota</taxon>
        <taxon>Saccharomycotina</taxon>
        <taxon>Dipodascomycetes</taxon>
        <taxon>Dipodascales</taxon>
        <taxon>Trichomonascaceae</taxon>
        <taxon>Trichomonascus</taxon>
        <taxon>Trichomonascus ciferrii complex</taxon>
    </lineage>
</organism>
<evidence type="ECO:0000256" key="3">
    <source>
        <dbReference type="ARBA" id="ARBA00015370"/>
    </source>
</evidence>
<dbReference type="NCBIfam" id="TIGR03598">
    <property type="entry name" value="GTPase_YsxC"/>
    <property type="match status" value="1"/>
</dbReference>
<dbReference type="InterPro" id="IPR052279">
    <property type="entry name" value="EngB_GTPase"/>
</dbReference>
<dbReference type="InterPro" id="IPR030393">
    <property type="entry name" value="G_ENGB_dom"/>
</dbReference>
<comment type="similarity">
    <text evidence="2">Belongs to the TRAFAC class TrmE-Era-EngA-EngB-Septin-like GTPase superfamily. EngB GTPase family.</text>
</comment>
<feature type="domain" description="EngB-type G" evidence="8">
    <location>
        <begin position="66"/>
        <end position="250"/>
    </location>
</feature>
<dbReference type="PROSITE" id="PS51706">
    <property type="entry name" value="G_ENGB"/>
    <property type="match status" value="1"/>
</dbReference>
<keyword evidence="5" id="KW-0547">Nucleotide-binding</keyword>
<evidence type="ECO:0000256" key="1">
    <source>
        <dbReference type="ARBA" id="ARBA00001946"/>
    </source>
</evidence>
<accession>A0A642V2U6</accession>
<dbReference type="EMBL" id="SWFS01000285">
    <property type="protein sequence ID" value="KAA8911430.1"/>
    <property type="molecule type" value="Genomic_DNA"/>
</dbReference>
<keyword evidence="10" id="KW-1185">Reference proteome</keyword>
<comment type="caution">
    <text evidence="9">The sequence shown here is derived from an EMBL/GenBank/DDBJ whole genome shotgun (WGS) entry which is preliminary data.</text>
</comment>
<dbReference type="PANTHER" id="PTHR46498">
    <property type="entry name" value="GTP-BINDING PROTEIN 8"/>
    <property type="match status" value="1"/>
</dbReference>
<dbReference type="GO" id="GO:0005525">
    <property type="term" value="F:GTP binding"/>
    <property type="evidence" value="ECO:0007669"/>
    <property type="project" value="UniProtKB-KW"/>
</dbReference>
<evidence type="ECO:0000313" key="9">
    <source>
        <dbReference type="EMBL" id="KAA8911430.1"/>
    </source>
</evidence>
<comment type="cofactor">
    <cofactor evidence="1">
        <name>Mg(2+)</name>
        <dbReference type="ChEBI" id="CHEBI:18420"/>
    </cofactor>
</comment>
<gene>
    <name evidence="9" type="ORF">TRICI_003826</name>
</gene>